<organism evidence="1 2">
    <name type="scientific">Mycena rosella</name>
    <name type="common">Pink bonnet</name>
    <name type="synonym">Agaricus rosellus</name>
    <dbReference type="NCBI Taxonomy" id="1033263"/>
    <lineage>
        <taxon>Eukaryota</taxon>
        <taxon>Fungi</taxon>
        <taxon>Dikarya</taxon>
        <taxon>Basidiomycota</taxon>
        <taxon>Agaricomycotina</taxon>
        <taxon>Agaricomycetes</taxon>
        <taxon>Agaricomycetidae</taxon>
        <taxon>Agaricales</taxon>
        <taxon>Marasmiineae</taxon>
        <taxon>Mycenaceae</taxon>
        <taxon>Mycena</taxon>
    </lineage>
</organism>
<protein>
    <submittedName>
        <fullName evidence="1">Uncharacterized protein</fullName>
    </submittedName>
</protein>
<name>A0AAD7F5I2_MYCRO</name>
<proteinExistence type="predicted"/>
<reference evidence="1" key="1">
    <citation type="submission" date="2023-03" db="EMBL/GenBank/DDBJ databases">
        <title>Massive genome expansion in bonnet fungi (Mycena s.s.) driven by repeated elements and novel gene families across ecological guilds.</title>
        <authorList>
            <consortium name="Lawrence Berkeley National Laboratory"/>
            <person name="Harder C.B."/>
            <person name="Miyauchi S."/>
            <person name="Viragh M."/>
            <person name="Kuo A."/>
            <person name="Thoen E."/>
            <person name="Andreopoulos B."/>
            <person name="Lu D."/>
            <person name="Skrede I."/>
            <person name="Drula E."/>
            <person name="Henrissat B."/>
            <person name="Morin E."/>
            <person name="Kohler A."/>
            <person name="Barry K."/>
            <person name="LaButti K."/>
            <person name="Morin E."/>
            <person name="Salamov A."/>
            <person name="Lipzen A."/>
            <person name="Mereny Z."/>
            <person name="Hegedus B."/>
            <person name="Baldrian P."/>
            <person name="Stursova M."/>
            <person name="Weitz H."/>
            <person name="Taylor A."/>
            <person name="Grigoriev I.V."/>
            <person name="Nagy L.G."/>
            <person name="Martin F."/>
            <person name="Kauserud H."/>
        </authorList>
    </citation>
    <scope>NUCLEOTIDE SEQUENCE</scope>
    <source>
        <strain evidence="1">CBHHK067</strain>
    </source>
</reference>
<evidence type="ECO:0000313" key="1">
    <source>
        <dbReference type="EMBL" id="KAJ7602546.1"/>
    </source>
</evidence>
<gene>
    <name evidence="1" type="ORF">B0H17DRAFT_870728</name>
</gene>
<feature type="non-terminal residue" evidence="1">
    <location>
        <position position="140"/>
    </location>
</feature>
<accession>A0AAD7F5I2</accession>
<dbReference type="Proteomes" id="UP001221757">
    <property type="component" value="Unassembled WGS sequence"/>
</dbReference>
<keyword evidence="2" id="KW-1185">Reference proteome</keyword>
<comment type="caution">
    <text evidence="1">The sequence shown here is derived from an EMBL/GenBank/DDBJ whole genome shotgun (WGS) entry which is preliminary data.</text>
</comment>
<evidence type="ECO:0000313" key="2">
    <source>
        <dbReference type="Proteomes" id="UP001221757"/>
    </source>
</evidence>
<sequence>GLSEEDVCLQFADKEAAELLCGVPALHDVTPSSFISAGLDLEAEQAEEGGDNCDEDQHEAPAARYVAGRLHIEALLRDAQGWTGLVGLWNKLHIKSQLLVYKKYQTRHQGLNTRARTIVTRNESKIRLSSEKYQCAWEAM</sequence>
<dbReference type="AlphaFoldDB" id="A0AAD7F5I2"/>
<dbReference type="EMBL" id="JARKIE010001386">
    <property type="protein sequence ID" value="KAJ7602546.1"/>
    <property type="molecule type" value="Genomic_DNA"/>
</dbReference>
<feature type="non-terminal residue" evidence="1">
    <location>
        <position position="1"/>
    </location>
</feature>